<dbReference type="AlphaFoldDB" id="A0A9X3DGD3"/>
<name>A0A9X3DGD3_9SPHI</name>
<dbReference type="Pfam" id="PF13472">
    <property type="entry name" value="Lipase_GDSL_2"/>
    <property type="match status" value="1"/>
</dbReference>
<accession>A0A9X3DGD3</accession>
<dbReference type="GO" id="GO:0004622">
    <property type="term" value="F:phosphatidylcholine lysophospholipase activity"/>
    <property type="evidence" value="ECO:0007669"/>
    <property type="project" value="TreeGrafter"/>
</dbReference>
<dbReference type="EMBL" id="JAPJUH010000007">
    <property type="protein sequence ID" value="MCX3267293.1"/>
    <property type="molecule type" value="Genomic_DNA"/>
</dbReference>
<evidence type="ECO:0000313" key="2">
    <source>
        <dbReference type="EMBL" id="MCX3267293.1"/>
    </source>
</evidence>
<dbReference type="InterPro" id="IPR051532">
    <property type="entry name" value="Ester_Hydrolysis_Enzymes"/>
</dbReference>
<dbReference type="SUPFAM" id="SSF52266">
    <property type="entry name" value="SGNH hydrolase"/>
    <property type="match status" value="1"/>
</dbReference>
<dbReference type="InterPro" id="IPR036514">
    <property type="entry name" value="SGNH_hydro_sf"/>
</dbReference>
<feature type="domain" description="SGNH hydrolase-type esterase" evidence="1">
    <location>
        <begin position="6"/>
        <end position="171"/>
    </location>
</feature>
<evidence type="ECO:0000259" key="1">
    <source>
        <dbReference type="Pfam" id="PF13472"/>
    </source>
</evidence>
<keyword evidence="3" id="KW-1185">Reference proteome</keyword>
<organism evidence="2 3">
    <name type="scientific">Pedobacter agri</name>
    <dbReference type="NCBI Taxonomy" id="454586"/>
    <lineage>
        <taxon>Bacteria</taxon>
        <taxon>Pseudomonadati</taxon>
        <taxon>Bacteroidota</taxon>
        <taxon>Sphingobacteriia</taxon>
        <taxon>Sphingobacteriales</taxon>
        <taxon>Sphingobacteriaceae</taxon>
        <taxon>Pedobacter</taxon>
    </lineage>
</organism>
<proteinExistence type="predicted"/>
<dbReference type="PROSITE" id="PS01098">
    <property type="entry name" value="LIPASE_GDSL_SER"/>
    <property type="match status" value="1"/>
</dbReference>
<dbReference type="GO" id="GO:0006629">
    <property type="term" value="P:lipid metabolic process"/>
    <property type="evidence" value="ECO:0007669"/>
    <property type="project" value="InterPro"/>
</dbReference>
<evidence type="ECO:0000313" key="3">
    <source>
        <dbReference type="Proteomes" id="UP001142592"/>
    </source>
</evidence>
<reference evidence="2" key="1">
    <citation type="submission" date="2022-11" db="EMBL/GenBank/DDBJ databases">
        <authorList>
            <person name="Graham C."/>
            <person name="Newman J.D."/>
        </authorList>
    </citation>
    <scope>NUCLEOTIDE SEQUENCE</scope>
    <source>
        <strain evidence="2">DSM 19486</strain>
    </source>
</reference>
<dbReference type="Proteomes" id="UP001142592">
    <property type="component" value="Unassembled WGS sequence"/>
</dbReference>
<dbReference type="Gene3D" id="3.40.50.1110">
    <property type="entry name" value="SGNH hydrolase"/>
    <property type="match status" value="1"/>
</dbReference>
<comment type="caution">
    <text evidence="2">The sequence shown here is derived from an EMBL/GenBank/DDBJ whole genome shotgun (WGS) entry which is preliminary data.</text>
</comment>
<dbReference type="CDD" id="cd01822">
    <property type="entry name" value="Lysophospholipase_L1_like"/>
    <property type="match status" value="1"/>
</dbReference>
<protein>
    <submittedName>
        <fullName evidence="2">Arylesterase</fullName>
    </submittedName>
</protein>
<gene>
    <name evidence="2" type="ORF">OQZ29_21200</name>
</gene>
<dbReference type="PANTHER" id="PTHR30383:SF5">
    <property type="entry name" value="SGNH HYDROLASE-TYPE ESTERASE DOMAIN-CONTAINING PROTEIN"/>
    <property type="match status" value="1"/>
</dbReference>
<dbReference type="InterPro" id="IPR008265">
    <property type="entry name" value="Lipase_GDSL_AS"/>
</dbReference>
<dbReference type="RefSeq" id="WP_266271058.1">
    <property type="nucleotide sequence ID" value="NZ_JAPJUH010000007.1"/>
</dbReference>
<dbReference type="PANTHER" id="PTHR30383">
    <property type="entry name" value="THIOESTERASE 1/PROTEASE 1/LYSOPHOSPHOLIPASE L1"/>
    <property type="match status" value="1"/>
</dbReference>
<dbReference type="InterPro" id="IPR013830">
    <property type="entry name" value="SGNH_hydro"/>
</dbReference>
<sequence>MGTIVFFGDSLTAGYGLKDPLKESLPARIGQILMSEGMDYHVINAGISGDTSVSGLNRLPDTLKIDTDIFVLELGANDLLRGHPAALVSHNLQKIISAVKATHPAADILILGMKLPFWIPDERAPGYRRIYQDLAVQNHCELVPYLLDGIEGRKHLNMYDGVHPLAEGYKIMADTVWPTLKKMIKDRT</sequence>